<dbReference type="PANTHER" id="PTHR34701:SF1">
    <property type="entry name" value="TRANSCRIPTIONAL REGULATOR MRAZ"/>
    <property type="match status" value="1"/>
</dbReference>
<keyword evidence="3" id="KW-0677">Repeat</keyword>
<evidence type="ECO:0000256" key="2">
    <source>
        <dbReference type="ARBA" id="ARBA00022490"/>
    </source>
</evidence>
<dbReference type="InterPro" id="IPR020603">
    <property type="entry name" value="MraZ_dom"/>
</dbReference>
<evidence type="ECO:0000256" key="1">
    <source>
        <dbReference type="ARBA" id="ARBA00013860"/>
    </source>
</evidence>
<dbReference type="Pfam" id="PF02381">
    <property type="entry name" value="MraZ"/>
    <property type="match status" value="2"/>
</dbReference>
<gene>
    <name evidence="7" type="primary">mraZ</name>
    <name evidence="9" type="ORF">C4532_02565</name>
</gene>
<dbReference type="InterPro" id="IPR037914">
    <property type="entry name" value="SpoVT-AbrB_sf"/>
</dbReference>
<dbReference type="GO" id="GO:0009295">
    <property type="term" value="C:nucleoid"/>
    <property type="evidence" value="ECO:0007669"/>
    <property type="project" value="UniProtKB-SubCell"/>
</dbReference>
<dbReference type="EMBL" id="QZKI01000015">
    <property type="protein sequence ID" value="RJP74445.1"/>
    <property type="molecule type" value="Genomic_DNA"/>
</dbReference>
<evidence type="ECO:0000256" key="6">
    <source>
        <dbReference type="ARBA" id="ARBA00023163"/>
    </source>
</evidence>
<dbReference type="CDD" id="cd16321">
    <property type="entry name" value="MraZ_C"/>
    <property type="match status" value="1"/>
</dbReference>
<dbReference type="Gene3D" id="3.40.1550.20">
    <property type="entry name" value="Transcriptional regulator MraZ domain"/>
    <property type="match status" value="1"/>
</dbReference>
<organism evidence="9 10">
    <name type="scientific">Candidatus Abyssobacteria bacterium SURF_17</name>
    <dbReference type="NCBI Taxonomy" id="2093361"/>
    <lineage>
        <taxon>Bacteria</taxon>
        <taxon>Pseudomonadati</taxon>
        <taxon>Candidatus Hydrogenedentota</taxon>
        <taxon>Candidatus Abyssobacteria</taxon>
    </lineage>
</organism>
<dbReference type="InterPro" id="IPR035642">
    <property type="entry name" value="MraZ_N"/>
</dbReference>
<feature type="domain" description="SpoVT-AbrB" evidence="8">
    <location>
        <begin position="7"/>
        <end position="52"/>
    </location>
</feature>
<sequence length="147" mass="17244">MLLFSGTYKYSLDEKNRLIIPVKFREILSAEGVDKLYITRGDNHLYVFPLPIFLKLSDKFEAWDFTKEANQDYVRRFFSDAFDVAPDKQGRIMLPKEMCAETGIDREAIIIGALNRMEIWPPDKWKEFREKSTLRGFSANLDAHSRE</sequence>
<dbReference type="InterPro" id="IPR003444">
    <property type="entry name" value="MraZ"/>
</dbReference>
<evidence type="ECO:0000256" key="5">
    <source>
        <dbReference type="ARBA" id="ARBA00023125"/>
    </source>
</evidence>
<dbReference type="AlphaFoldDB" id="A0A419F7R5"/>
<comment type="caution">
    <text evidence="9">The sequence shown here is derived from an EMBL/GenBank/DDBJ whole genome shotgun (WGS) entry which is preliminary data.</text>
</comment>
<protein>
    <recommendedName>
        <fullName evidence="1 7">Transcriptional regulator MraZ</fullName>
    </recommendedName>
</protein>
<dbReference type="GO" id="GO:0005737">
    <property type="term" value="C:cytoplasm"/>
    <property type="evidence" value="ECO:0007669"/>
    <property type="project" value="UniProtKB-UniRule"/>
</dbReference>
<name>A0A419F7R5_9BACT</name>
<dbReference type="SUPFAM" id="SSF89447">
    <property type="entry name" value="AbrB/MazE/MraZ-like"/>
    <property type="match status" value="1"/>
</dbReference>
<comment type="subunit">
    <text evidence="7">Forms oligomers.</text>
</comment>
<dbReference type="PANTHER" id="PTHR34701">
    <property type="entry name" value="TRANSCRIPTIONAL REGULATOR MRAZ"/>
    <property type="match status" value="1"/>
</dbReference>
<accession>A0A419F7R5</accession>
<dbReference type="Proteomes" id="UP000285961">
    <property type="component" value="Unassembled WGS sequence"/>
</dbReference>
<proteinExistence type="inferred from homology"/>
<evidence type="ECO:0000313" key="9">
    <source>
        <dbReference type="EMBL" id="RJP74445.1"/>
    </source>
</evidence>
<feature type="domain" description="SpoVT-AbrB" evidence="8">
    <location>
        <begin position="81"/>
        <end position="124"/>
    </location>
</feature>
<keyword evidence="5 7" id="KW-0238">DNA-binding</keyword>
<evidence type="ECO:0000256" key="3">
    <source>
        <dbReference type="ARBA" id="ARBA00022737"/>
    </source>
</evidence>
<comment type="similarity">
    <text evidence="7">Belongs to the MraZ family.</text>
</comment>
<evidence type="ECO:0000259" key="8">
    <source>
        <dbReference type="PROSITE" id="PS51740"/>
    </source>
</evidence>
<dbReference type="CDD" id="cd16320">
    <property type="entry name" value="MraZ_N"/>
    <property type="match status" value="1"/>
</dbReference>
<reference evidence="9 10" key="1">
    <citation type="journal article" date="2017" name="ISME J.">
        <title>Energy and carbon metabolisms in a deep terrestrial subsurface fluid microbial community.</title>
        <authorList>
            <person name="Momper L."/>
            <person name="Jungbluth S.P."/>
            <person name="Lee M.D."/>
            <person name="Amend J.P."/>
        </authorList>
    </citation>
    <scope>NUCLEOTIDE SEQUENCE [LARGE SCALE GENOMIC DNA]</scope>
    <source>
        <strain evidence="9">SURF_17</strain>
    </source>
</reference>
<keyword evidence="4 7" id="KW-0805">Transcription regulation</keyword>
<dbReference type="InterPro" id="IPR035644">
    <property type="entry name" value="MraZ_C"/>
</dbReference>
<evidence type="ECO:0000313" key="10">
    <source>
        <dbReference type="Proteomes" id="UP000285961"/>
    </source>
</evidence>
<dbReference type="InterPro" id="IPR038619">
    <property type="entry name" value="MraZ_sf"/>
</dbReference>
<dbReference type="PROSITE" id="PS51740">
    <property type="entry name" value="SPOVT_ABRB"/>
    <property type="match status" value="2"/>
</dbReference>
<dbReference type="HAMAP" id="MF_01008">
    <property type="entry name" value="MraZ"/>
    <property type="match status" value="1"/>
</dbReference>
<comment type="subcellular location">
    <subcellularLocation>
        <location evidence="7">Cytoplasm</location>
        <location evidence="7">Nucleoid</location>
    </subcellularLocation>
</comment>
<evidence type="ECO:0000256" key="7">
    <source>
        <dbReference type="HAMAP-Rule" id="MF_01008"/>
    </source>
</evidence>
<keyword evidence="2 7" id="KW-0963">Cytoplasm</keyword>
<evidence type="ECO:0000256" key="4">
    <source>
        <dbReference type="ARBA" id="ARBA00023015"/>
    </source>
</evidence>
<keyword evidence="6 7" id="KW-0804">Transcription</keyword>
<dbReference type="GO" id="GO:0000976">
    <property type="term" value="F:transcription cis-regulatory region binding"/>
    <property type="evidence" value="ECO:0007669"/>
    <property type="project" value="TreeGrafter"/>
</dbReference>
<dbReference type="GO" id="GO:0003700">
    <property type="term" value="F:DNA-binding transcription factor activity"/>
    <property type="evidence" value="ECO:0007669"/>
    <property type="project" value="UniProtKB-UniRule"/>
</dbReference>
<dbReference type="GO" id="GO:2000143">
    <property type="term" value="P:negative regulation of DNA-templated transcription initiation"/>
    <property type="evidence" value="ECO:0007669"/>
    <property type="project" value="TreeGrafter"/>
</dbReference>
<dbReference type="InterPro" id="IPR007159">
    <property type="entry name" value="SpoVT-AbrB_dom"/>
</dbReference>